<keyword evidence="4" id="KW-1185">Reference proteome</keyword>
<feature type="signal peptide" evidence="2">
    <location>
        <begin position="1"/>
        <end position="24"/>
    </location>
</feature>
<dbReference type="PANTHER" id="PTHR42928:SF5">
    <property type="entry name" value="BLR1237 PROTEIN"/>
    <property type="match status" value="1"/>
</dbReference>
<dbReference type="InterPro" id="IPR005064">
    <property type="entry name" value="BUG"/>
</dbReference>
<proteinExistence type="inferred from homology"/>
<dbReference type="OrthoDB" id="7253390at2"/>
<evidence type="ECO:0000313" key="4">
    <source>
        <dbReference type="Proteomes" id="UP000037822"/>
    </source>
</evidence>
<organism evidence="3 4">
    <name type="scientific">Bosea vaviloviae</name>
    <dbReference type="NCBI Taxonomy" id="1526658"/>
    <lineage>
        <taxon>Bacteria</taxon>
        <taxon>Pseudomonadati</taxon>
        <taxon>Pseudomonadota</taxon>
        <taxon>Alphaproteobacteria</taxon>
        <taxon>Hyphomicrobiales</taxon>
        <taxon>Boseaceae</taxon>
        <taxon>Bosea</taxon>
    </lineage>
</organism>
<dbReference type="EMBL" id="LGSZ01000031">
    <property type="protein sequence ID" value="KPH81231.1"/>
    <property type="molecule type" value="Genomic_DNA"/>
</dbReference>
<dbReference type="RefSeq" id="WP_054208783.1">
    <property type="nucleotide sequence ID" value="NZ_LGSZ01000031.1"/>
</dbReference>
<evidence type="ECO:0000256" key="2">
    <source>
        <dbReference type="SAM" id="SignalP"/>
    </source>
</evidence>
<dbReference type="Gene3D" id="3.40.190.150">
    <property type="entry name" value="Bordetella uptake gene, domain 1"/>
    <property type="match status" value="1"/>
</dbReference>
<dbReference type="InterPro" id="IPR042100">
    <property type="entry name" value="Bug_dom1"/>
</dbReference>
<dbReference type="CDD" id="cd13578">
    <property type="entry name" value="PBP2_Bug27"/>
    <property type="match status" value="1"/>
</dbReference>
<dbReference type="PANTHER" id="PTHR42928">
    <property type="entry name" value="TRICARBOXYLATE-BINDING PROTEIN"/>
    <property type="match status" value="1"/>
</dbReference>
<keyword evidence="2" id="KW-0732">Signal</keyword>
<sequence length="324" mass="33367">MLDRRHLIGALAGLSIALPVTAFAQAYPQKPITLIVPYAPGGATDIIGRVVAEEMSNGLGQRLVVENRAGAGGSVGATAAARAQPDGYTLLLGALTSHSINASLQAKSGFDLKKDLVPIGLAGNVGLALVVHPSVPAKTVPELIALIKAKPDAYSYASSGQGSPQHLSGELFNLKAGTKMPVVPYRGSGPAMTDMVAGQVKIMFDTIPAVLQHVKGGSLRAIATTGTEASPFMPETPTAISQGLAGFEVSSWFGLLAPAGTPQPILDKLNAELNKALQSPKLKEAFALQGVVPKPSTPAEASARIDSEITKWGDLIKTSGIKAE</sequence>
<dbReference type="Pfam" id="PF03401">
    <property type="entry name" value="TctC"/>
    <property type="match status" value="1"/>
</dbReference>
<gene>
    <name evidence="3" type="ORF">AE618_09370</name>
</gene>
<evidence type="ECO:0000313" key="3">
    <source>
        <dbReference type="EMBL" id="KPH81231.1"/>
    </source>
</evidence>
<dbReference type="SUPFAM" id="SSF53850">
    <property type="entry name" value="Periplasmic binding protein-like II"/>
    <property type="match status" value="1"/>
</dbReference>
<dbReference type="PATRIC" id="fig|1526658.3.peg.5363"/>
<dbReference type="AlphaFoldDB" id="A0A0N1F609"/>
<dbReference type="Gene3D" id="3.40.190.10">
    <property type="entry name" value="Periplasmic binding protein-like II"/>
    <property type="match status" value="1"/>
</dbReference>
<evidence type="ECO:0000256" key="1">
    <source>
        <dbReference type="ARBA" id="ARBA00006987"/>
    </source>
</evidence>
<protein>
    <submittedName>
        <fullName evidence="3">MFS transporter</fullName>
    </submittedName>
</protein>
<reference evidence="3 4" key="1">
    <citation type="submission" date="2015-07" db="EMBL/GenBank/DDBJ databases">
        <title>Whole genome sequencing of Bosea vaviloviae isolated from cave pool.</title>
        <authorList>
            <person name="Tan N.E.H."/>
            <person name="Lee Y.P."/>
            <person name="Gan H.M."/>
            <person name="Barton H."/>
            <person name="Savka M.A."/>
        </authorList>
    </citation>
    <scope>NUCLEOTIDE SEQUENCE [LARGE SCALE GENOMIC DNA]</scope>
    <source>
        <strain evidence="3 4">SD260</strain>
    </source>
</reference>
<comment type="caution">
    <text evidence="3">The sequence shown here is derived from an EMBL/GenBank/DDBJ whole genome shotgun (WGS) entry which is preliminary data.</text>
</comment>
<name>A0A0N1F609_9HYPH</name>
<comment type="similarity">
    <text evidence="1">Belongs to the UPF0065 (bug) family.</text>
</comment>
<feature type="chain" id="PRO_5005870903" evidence="2">
    <location>
        <begin position="25"/>
        <end position="324"/>
    </location>
</feature>
<accession>A0A0N1F609</accession>
<dbReference type="Proteomes" id="UP000037822">
    <property type="component" value="Unassembled WGS sequence"/>
</dbReference>
<dbReference type="PIRSF" id="PIRSF017082">
    <property type="entry name" value="YflP"/>
    <property type="match status" value="1"/>
</dbReference>